<dbReference type="GO" id="GO:0012505">
    <property type="term" value="C:endomembrane system"/>
    <property type="evidence" value="ECO:0007669"/>
    <property type="project" value="UniProtKB-SubCell"/>
</dbReference>
<dbReference type="GO" id="GO:0008137">
    <property type="term" value="F:NADH dehydrogenase (ubiquinone) activity"/>
    <property type="evidence" value="ECO:0007669"/>
    <property type="project" value="InterPro"/>
</dbReference>
<feature type="transmembrane region" description="Helical" evidence="5">
    <location>
        <begin position="398"/>
        <end position="422"/>
    </location>
</feature>
<dbReference type="GO" id="GO:0050136">
    <property type="term" value="F:NADH dehydrogenase (quinone) (non-electrogenic) activity"/>
    <property type="evidence" value="ECO:0007669"/>
    <property type="project" value="UniProtKB-UniRule"/>
</dbReference>
<name>A0A919GJM2_9ACTN</name>
<evidence type="ECO:0000313" key="8">
    <source>
        <dbReference type="EMBL" id="GHH86015.1"/>
    </source>
</evidence>
<evidence type="ECO:0000256" key="4">
    <source>
        <dbReference type="ARBA" id="ARBA00023136"/>
    </source>
</evidence>
<feature type="transmembrane region" description="Helical" evidence="5">
    <location>
        <begin position="475"/>
        <end position="498"/>
    </location>
</feature>
<feature type="transmembrane region" description="Helical" evidence="5">
    <location>
        <begin position="261"/>
        <end position="284"/>
    </location>
</feature>
<keyword evidence="5" id="KW-1278">Translocase</keyword>
<evidence type="ECO:0000256" key="3">
    <source>
        <dbReference type="ARBA" id="ARBA00022989"/>
    </source>
</evidence>
<feature type="transmembrane region" description="Helical" evidence="5">
    <location>
        <begin position="149"/>
        <end position="168"/>
    </location>
</feature>
<dbReference type="RefSeq" id="WP_189782182.1">
    <property type="nucleotide sequence ID" value="NZ_BNAT01000006.1"/>
</dbReference>
<protein>
    <recommendedName>
        <fullName evidence="5">NADH-quinone oxidoreductase subunit N</fullName>
        <ecNumber evidence="5">7.1.1.-</ecNumber>
    </recommendedName>
    <alternativeName>
        <fullName evidence="5">NADH dehydrogenase I subunit N</fullName>
    </alternativeName>
    <alternativeName>
        <fullName evidence="5">NDH-1 subunit N</fullName>
    </alternativeName>
</protein>
<dbReference type="InterPro" id="IPR001750">
    <property type="entry name" value="ND/Mrp_TM"/>
</dbReference>
<dbReference type="HAMAP" id="MF_00445">
    <property type="entry name" value="NDH1_NuoN_1"/>
    <property type="match status" value="1"/>
</dbReference>
<reference evidence="8" key="2">
    <citation type="submission" date="2020-09" db="EMBL/GenBank/DDBJ databases">
        <authorList>
            <person name="Sun Q."/>
            <person name="Zhou Y."/>
        </authorList>
    </citation>
    <scope>NUCLEOTIDE SEQUENCE</scope>
    <source>
        <strain evidence="8">CGMCC 4.7403</strain>
    </source>
</reference>
<dbReference type="Pfam" id="PF00361">
    <property type="entry name" value="Proton_antipo_M"/>
    <property type="match status" value="1"/>
</dbReference>
<gene>
    <name evidence="5 8" type="primary">nuoN</name>
    <name evidence="8" type="ORF">GCM10017771_21220</name>
</gene>
<feature type="domain" description="NADH:quinone oxidoreductase/Mrp antiporter transmembrane" evidence="7">
    <location>
        <begin position="143"/>
        <end position="448"/>
    </location>
</feature>
<evidence type="ECO:0000259" key="7">
    <source>
        <dbReference type="Pfam" id="PF00361"/>
    </source>
</evidence>
<feature type="transmembrane region" description="Helical" evidence="5">
    <location>
        <begin position="324"/>
        <end position="345"/>
    </location>
</feature>
<dbReference type="GO" id="GO:0005886">
    <property type="term" value="C:plasma membrane"/>
    <property type="evidence" value="ECO:0007669"/>
    <property type="project" value="UniProtKB-SubCell"/>
</dbReference>
<organism evidence="8 9">
    <name type="scientific">Streptomyces capitiformicae</name>
    <dbReference type="NCBI Taxonomy" id="2014920"/>
    <lineage>
        <taxon>Bacteria</taxon>
        <taxon>Bacillati</taxon>
        <taxon>Actinomycetota</taxon>
        <taxon>Actinomycetes</taxon>
        <taxon>Kitasatosporales</taxon>
        <taxon>Streptomycetaceae</taxon>
        <taxon>Streptomyces</taxon>
    </lineage>
</organism>
<comment type="subcellular location">
    <subcellularLocation>
        <location evidence="5">Cell membrane</location>
        <topology evidence="5">Multi-pass membrane protein</topology>
    </subcellularLocation>
    <subcellularLocation>
        <location evidence="1">Endomembrane system</location>
        <topology evidence="1">Multi-pass membrane protein</topology>
    </subcellularLocation>
    <subcellularLocation>
        <location evidence="6">Membrane</location>
        <topology evidence="6">Multi-pass membrane protein</topology>
    </subcellularLocation>
</comment>
<keyword evidence="4 5" id="KW-0472">Membrane</keyword>
<sequence length="507" mass="52570">MSSQAQPLAESVVQSVDWLAIAPPTIAAVVGLAVLVADLFVGDTKKALLGWTSVAGLTISLLALLPLLDGDRATFCLTSTPDVCSYTADRFTLVIQFLVLGGALLAALLSMTALKDAKKELPEGEFWFLLLSSAAGAALLPASRDLATLIVALEVASLPAFALVGIRHGDKRSSEAALKFFLSSVTATAVSLMGISFVYATTGTLYLTEIADRIQNVDGDLHTVTQAGVVLTLIGFAFKTAAVPFHFWVPDTYVGAPLPVAAYLSVVGKAVGFSGLILVTVVALPSYADAWGPALAALAALTMTVGNVGALKQQSTRAYSAVRLLAWSSVGQAGYLLVPIAAAAYSDDAEQAIGSTVAYALMYAAVNLGAFAVAALVGRTKHLNRVSDYRGLYASSPATALLLAFFLLCLAGLPPGIIGLFAKVIVFSAAVDAGLGWLAVVMAVNVVIALFYYLQWTALLFRAPEGAPEPHRVPAPLTLAIALTGIVGIVLSGAPQLVLRFADTGLF</sequence>
<feature type="transmembrane region" description="Helical" evidence="5">
    <location>
        <begin position="93"/>
        <end position="114"/>
    </location>
</feature>
<evidence type="ECO:0000256" key="6">
    <source>
        <dbReference type="RuleBase" id="RU000320"/>
    </source>
</evidence>
<dbReference type="EMBL" id="BNAT01000006">
    <property type="protein sequence ID" value="GHH86015.1"/>
    <property type="molecule type" value="Genomic_DNA"/>
</dbReference>
<proteinExistence type="inferred from homology"/>
<keyword evidence="2 5" id="KW-0812">Transmembrane</keyword>
<accession>A0A919GJM2</accession>
<feature type="transmembrane region" description="Helical" evidence="5">
    <location>
        <begin position="290"/>
        <end position="312"/>
    </location>
</feature>
<evidence type="ECO:0000256" key="2">
    <source>
        <dbReference type="ARBA" id="ARBA00022692"/>
    </source>
</evidence>
<dbReference type="PANTHER" id="PTHR22773">
    <property type="entry name" value="NADH DEHYDROGENASE"/>
    <property type="match status" value="1"/>
</dbReference>
<feature type="transmembrane region" description="Helical" evidence="5">
    <location>
        <begin position="180"/>
        <end position="207"/>
    </location>
</feature>
<comment type="catalytic activity">
    <reaction evidence="5">
        <text>a quinone + NADH + 5 H(+)(in) = a quinol + NAD(+) + 4 H(+)(out)</text>
        <dbReference type="Rhea" id="RHEA:57888"/>
        <dbReference type="ChEBI" id="CHEBI:15378"/>
        <dbReference type="ChEBI" id="CHEBI:24646"/>
        <dbReference type="ChEBI" id="CHEBI:57540"/>
        <dbReference type="ChEBI" id="CHEBI:57945"/>
        <dbReference type="ChEBI" id="CHEBI:132124"/>
    </reaction>
</comment>
<comment type="subunit">
    <text evidence="5">NDH-1 is composed of 14 different subunits. Subunits NuoA, H, J, K, L, M, N constitute the membrane sector of the complex.</text>
</comment>
<feature type="transmembrane region" description="Helical" evidence="5">
    <location>
        <begin position="126"/>
        <end position="143"/>
    </location>
</feature>
<keyword evidence="5" id="KW-0874">Quinone</keyword>
<feature type="transmembrane region" description="Helical" evidence="5">
    <location>
        <begin position="434"/>
        <end position="454"/>
    </location>
</feature>
<keyword evidence="9" id="KW-1185">Reference proteome</keyword>
<dbReference type="AlphaFoldDB" id="A0A919GJM2"/>
<comment type="function">
    <text evidence="5">NDH-1 shuttles electrons from NADH, via FMN and iron-sulfur (Fe-S) centers, to quinones in the respiratory chain. The immediate electron acceptor for the enzyme in this species is believed to be a menaquinone. Couples the redox reaction to proton translocation (for every two electrons transferred, four hydrogen ions are translocated across the cytoplasmic membrane), and thus conserves the redox energy in a proton gradient.</text>
</comment>
<keyword evidence="5" id="KW-0520">NAD</keyword>
<keyword evidence="5" id="KW-0813">Transport</keyword>
<comment type="caution">
    <text evidence="8">The sequence shown here is derived from an EMBL/GenBank/DDBJ whole genome shotgun (WGS) entry which is preliminary data.</text>
</comment>
<evidence type="ECO:0000313" key="9">
    <source>
        <dbReference type="Proteomes" id="UP000603227"/>
    </source>
</evidence>
<evidence type="ECO:0000256" key="5">
    <source>
        <dbReference type="HAMAP-Rule" id="MF_00445"/>
    </source>
</evidence>
<dbReference type="EC" id="7.1.1.-" evidence="5"/>
<feature type="transmembrane region" description="Helical" evidence="5">
    <location>
        <begin position="20"/>
        <end position="41"/>
    </location>
</feature>
<dbReference type="GO" id="GO:0048038">
    <property type="term" value="F:quinone binding"/>
    <property type="evidence" value="ECO:0007669"/>
    <property type="project" value="UniProtKB-KW"/>
</dbReference>
<feature type="transmembrane region" description="Helical" evidence="5">
    <location>
        <begin position="357"/>
        <end position="377"/>
    </location>
</feature>
<keyword evidence="3 5" id="KW-1133">Transmembrane helix</keyword>
<comment type="similarity">
    <text evidence="5">Belongs to the complex I subunit 2 family.</text>
</comment>
<dbReference type="Proteomes" id="UP000603227">
    <property type="component" value="Unassembled WGS sequence"/>
</dbReference>
<feature type="transmembrane region" description="Helical" evidence="5">
    <location>
        <begin position="227"/>
        <end position="249"/>
    </location>
</feature>
<dbReference type="GO" id="GO:0042773">
    <property type="term" value="P:ATP synthesis coupled electron transport"/>
    <property type="evidence" value="ECO:0007669"/>
    <property type="project" value="InterPro"/>
</dbReference>
<feature type="transmembrane region" description="Helical" evidence="5">
    <location>
        <begin position="48"/>
        <end position="68"/>
    </location>
</feature>
<keyword evidence="5" id="KW-1003">Cell membrane</keyword>
<dbReference type="InterPro" id="IPR010096">
    <property type="entry name" value="NADH-Q_OxRdtase_suN/2"/>
</dbReference>
<reference evidence="8" key="1">
    <citation type="journal article" date="2014" name="Int. J. Syst. Evol. Microbiol.">
        <title>Complete genome sequence of Corynebacterium casei LMG S-19264T (=DSM 44701T), isolated from a smear-ripened cheese.</title>
        <authorList>
            <consortium name="US DOE Joint Genome Institute (JGI-PGF)"/>
            <person name="Walter F."/>
            <person name="Albersmeier A."/>
            <person name="Kalinowski J."/>
            <person name="Ruckert C."/>
        </authorList>
    </citation>
    <scope>NUCLEOTIDE SEQUENCE</scope>
    <source>
        <strain evidence="8">CGMCC 4.7403</strain>
    </source>
</reference>
<evidence type="ECO:0000256" key="1">
    <source>
        <dbReference type="ARBA" id="ARBA00004127"/>
    </source>
</evidence>